<accession>A0A0E3T6N3</accession>
<name>A0A0E3T6N3_9CAUD</name>
<dbReference type="GeneID" id="26641508"/>
<evidence type="ECO:0000313" key="1">
    <source>
        <dbReference type="EMBL" id="AKC02904.1"/>
    </source>
</evidence>
<reference evidence="1 2" key="1">
    <citation type="journal article" date="2015" name="Sci. Rep.">
        <title>Bacteriophages of wastewater foaming-associated filamentous Gordonia reduce host levels in raw activated sludge.</title>
        <authorList>
            <person name="Liu M."/>
            <person name="Gill J.J."/>
            <person name="Young R."/>
            <person name="Summer E.J."/>
        </authorList>
    </citation>
    <scope>NUCLEOTIDE SEQUENCE [LARGE SCALE GENOMIC DNA]</scope>
</reference>
<gene>
    <name evidence="1" type="ORF">Gmala1_66</name>
</gene>
<dbReference type="RefSeq" id="YP_009215276.1">
    <property type="nucleotide sequence ID" value="NC_028972.1"/>
</dbReference>
<dbReference type="KEGG" id="vg:26641508"/>
<protein>
    <submittedName>
        <fullName evidence="1">Uncharacterized protein</fullName>
    </submittedName>
</protein>
<proteinExistence type="predicted"/>
<dbReference type="Proteomes" id="UP000033019">
    <property type="component" value="Segment"/>
</dbReference>
<dbReference type="EMBL" id="KP790009">
    <property type="protein sequence ID" value="AKC02904.1"/>
    <property type="molecule type" value="Genomic_DNA"/>
</dbReference>
<sequence length="113" mass="13256">MADKFNKSLNISSRDEYLSSHPWVSKVRGPRLPQCEYRTNAGGIDQCGNRSAFRYVTESGKQFYWCSRHLERELDLNDRVLSRAKKNMDHHLWSGRLEDNPENIIQEEQEING</sequence>
<evidence type="ECO:0000313" key="2">
    <source>
        <dbReference type="Proteomes" id="UP000033019"/>
    </source>
</evidence>
<organism evidence="1 2">
    <name type="scientific">Gordonia phage Gmala1</name>
    <dbReference type="NCBI Taxonomy" id="1622190"/>
    <lineage>
        <taxon>Viruses</taxon>
        <taxon>Duplodnaviria</taxon>
        <taxon>Heunggongvirae</taxon>
        <taxon>Uroviricota</taxon>
        <taxon>Caudoviricetes</taxon>
        <taxon>Gordtnkvirus</taxon>
        <taxon>Gordtnkvirus gordtnk2</taxon>
    </lineage>
</organism>